<feature type="compositionally biased region" description="Polar residues" evidence="1">
    <location>
        <begin position="307"/>
        <end position="323"/>
    </location>
</feature>
<dbReference type="RefSeq" id="XP_013261753.1">
    <property type="nucleotide sequence ID" value="XM_013406299.1"/>
</dbReference>
<protein>
    <submittedName>
        <fullName evidence="2">Uncharacterized protein</fullName>
    </submittedName>
</protein>
<keyword evidence="3" id="KW-1185">Reference proteome</keyword>
<feature type="region of interest" description="Disordered" evidence="1">
    <location>
        <begin position="253"/>
        <end position="346"/>
    </location>
</feature>
<accession>A0A072PIL8</accession>
<gene>
    <name evidence="2" type="ORF">A1O9_04007</name>
</gene>
<dbReference type="EMBL" id="AMGV01000003">
    <property type="protein sequence ID" value="KEF59163.1"/>
    <property type="molecule type" value="Genomic_DNA"/>
</dbReference>
<dbReference type="OrthoDB" id="4161477at2759"/>
<dbReference type="AlphaFoldDB" id="A0A072PIL8"/>
<dbReference type="GeneID" id="25278940"/>
<comment type="caution">
    <text evidence="2">The sequence shown here is derived from an EMBL/GenBank/DDBJ whole genome shotgun (WGS) entry which is preliminary data.</text>
</comment>
<name>A0A072PIL8_9EURO</name>
<dbReference type="Proteomes" id="UP000027920">
    <property type="component" value="Unassembled WGS sequence"/>
</dbReference>
<dbReference type="VEuPathDB" id="FungiDB:A1O9_04007"/>
<feature type="compositionally biased region" description="Low complexity" evidence="1">
    <location>
        <begin position="257"/>
        <end position="271"/>
    </location>
</feature>
<reference evidence="2 3" key="1">
    <citation type="submission" date="2013-03" db="EMBL/GenBank/DDBJ databases">
        <title>The Genome Sequence of Exophiala aquamarina CBS 119918.</title>
        <authorList>
            <consortium name="The Broad Institute Genomics Platform"/>
            <person name="Cuomo C."/>
            <person name="de Hoog S."/>
            <person name="Gorbushina A."/>
            <person name="Walker B."/>
            <person name="Young S.K."/>
            <person name="Zeng Q."/>
            <person name="Gargeya S."/>
            <person name="Fitzgerald M."/>
            <person name="Haas B."/>
            <person name="Abouelleil A."/>
            <person name="Allen A.W."/>
            <person name="Alvarado L."/>
            <person name="Arachchi H.M."/>
            <person name="Berlin A.M."/>
            <person name="Chapman S.B."/>
            <person name="Gainer-Dewar J."/>
            <person name="Goldberg J."/>
            <person name="Griggs A."/>
            <person name="Gujja S."/>
            <person name="Hansen M."/>
            <person name="Howarth C."/>
            <person name="Imamovic A."/>
            <person name="Ireland A."/>
            <person name="Larimer J."/>
            <person name="McCowan C."/>
            <person name="Murphy C."/>
            <person name="Pearson M."/>
            <person name="Poon T.W."/>
            <person name="Priest M."/>
            <person name="Roberts A."/>
            <person name="Saif S."/>
            <person name="Shea T."/>
            <person name="Sisk P."/>
            <person name="Sykes S."/>
            <person name="Wortman J."/>
            <person name="Nusbaum C."/>
            <person name="Birren B."/>
        </authorList>
    </citation>
    <scope>NUCLEOTIDE SEQUENCE [LARGE SCALE GENOMIC DNA]</scope>
    <source>
        <strain evidence="2 3">CBS 119918</strain>
    </source>
</reference>
<sequence>MVFNSSFRPIGRVGETYKTLFTDEGALQLCSSTPLPTPAVVELTARFITATSVSFEGTSSGMVEPSSDVGESVLGAHHNNSHLRDLYRANKQSPENELRILDMVSAVCGNSGPYKSTLAATVSSFRALALTYICNRDNVVHPKRRTFPLPHDEKFRLHNHNNDIQPEDVGFFHRMRGEEDGAIRRDLAQTTHLTAPTVPGGNPEYHMRQLKAYALTSDKDTFVRGATRYRDNRDLAMTYRDGFIEQANDRARKMPISSSTTTFSDSRTSLSPLIVGEDTSQDEMARNEVTPVKRLRPDPMPPDSHEATTGQSSRTTSPLTPQRSAAADLTPLDDTVTGRGTCPSNNQVQTLQNAIEVPSKRMRHEGALGWCIKHESTATSSSIFTILLCHLSPIFKTQEQQSGGILQARKYVQMTSPACFMRRKLPWQSLKAKRHSTYLLILKMK</sequence>
<dbReference type="HOGENOM" id="CLU_615431_0_0_1"/>
<evidence type="ECO:0000313" key="2">
    <source>
        <dbReference type="EMBL" id="KEF59163.1"/>
    </source>
</evidence>
<organism evidence="2 3">
    <name type="scientific">Exophiala aquamarina CBS 119918</name>
    <dbReference type="NCBI Taxonomy" id="1182545"/>
    <lineage>
        <taxon>Eukaryota</taxon>
        <taxon>Fungi</taxon>
        <taxon>Dikarya</taxon>
        <taxon>Ascomycota</taxon>
        <taxon>Pezizomycotina</taxon>
        <taxon>Eurotiomycetes</taxon>
        <taxon>Chaetothyriomycetidae</taxon>
        <taxon>Chaetothyriales</taxon>
        <taxon>Herpotrichiellaceae</taxon>
        <taxon>Exophiala</taxon>
    </lineage>
</organism>
<proteinExistence type="predicted"/>
<evidence type="ECO:0000313" key="3">
    <source>
        <dbReference type="Proteomes" id="UP000027920"/>
    </source>
</evidence>
<evidence type="ECO:0000256" key="1">
    <source>
        <dbReference type="SAM" id="MobiDB-lite"/>
    </source>
</evidence>